<keyword evidence="3" id="KW-0645">Protease</keyword>
<keyword evidence="8" id="KW-0121">Carboxypeptidase</keyword>
<evidence type="ECO:0000256" key="4">
    <source>
        <dbReference type="ARBA" id="ARBA00022801"/>
    </source>
</evidence>
<dbReference type="GO" id="GO:0006508">
    <property type="term" value="P:proteolysis"/>
    <property type="evidence" value="ECO:0007669"/>
    <property type="project" value="UniProtKB-KW"/>
</dbReference>
<gene>
    <name evidence="8" type="ORF">SAMN05421824_1723</name>
</gene>
<dbReference type="InterPro" id="IPR000834">
    <property type="entry name" value="Peptidase_M14"/>
</dbReference>
<proteinExistence type="inferred from homology"/>
<dbReference type="AlphaFoldDB" id="A0A1H9G8J6"/>
<comment type="cofactor">
    <cofactor evidence="1">
        <name>Zn(2+)</name>
        <dbReference type="ChEBI" id="CHEBI:29105"/>
    </cofactor>
</comment>
<dbReference type="GO" id="GO:0005615">
    <property type="term" value="C:extracellular space"/>
    <property type="evidence" value="ECO:0007669"/>
    <property type="project" value="TreeGrafter"/>
</dbReference>
<evidence type="ECO:0000313" key="8">
    <source>
        <dbReference type="EMBL" id="SEQ46380.1"/>
    </source>
</evidence>
<keyword evidence="6" id="KW-0482">Metalloprotease</keyword>
<keyword evidence="5" id="KW-0862">Zinc</keyword>
<keyword evidence="4" id="KW-0378">Hydrolase</keyword>
<organism evidence="8 9">
    <name type="scientific">Hyunsoonleella jejuensis</name>
    <dbReference type="NCBI Taxonomy" id="419940"/>
    <lineage>
        <taxon>Bacteria</taxon>
        <taxon>Pseudomonadati</taxon>
        <taxon>Bacteroidota</taxon>
        <taxon>Flavobacteriia</taxon>
        <taxon>Flavobacteriales</taxon>
        <taxon>Flavobacteriaceae</taxon>
    </lineage>
</organism>
<keyword evidence="9" id="KW-1185">Reference proteome</keyword>
<name>A0A1H9G8J6_9FLAO</name>
<dbReference type="Pfam" id="PF00246">
    <property type="entry name" value="Peptidase_M14"/>
    <property type="match status" value="1"/>
</dbReference>
<evidence type="ECO:0000259" key="7">
    <source>
        <dbReference type="SMART" id="SM00631"/>
    </source>
</evidence>
<evidence type="ECO:0000256" key="3">
    <source>
        <dbReference type="ARBA" id="ARBA00022670"/>
    </source>
</evidence>
<dbReference type="SMART" id="SM00631">
    <property type="entry name" value="Zn_pept"/>
    <property type="match status" value="1"/>
</dbReference>
<reference evidence="8 9" key="1">
    <citation type="submission" date="2016-10" db="EMBL/GenBank/DDBJ databases">
        <authorList>
            <person name="de Groot N.N."/>
        </authorList>
    </citation>
    <scope>NUCLEOTIDE SEQUENCE [LARGE SCALE GENOMIC DNA]</scope>
    <source>
        <strain evidence="8 9">DSM 21035</strain>
    </source>
</reference>
<dbReference type="Gene3D" id="3.40.630.10">
    <property type="entry name" value="Zn peptidases"/>
    <property type="match status" value="1"/>
</dbReference>
<sequence length="394" mass="44594">MFTFVHQICYMEITDLQFLFEKHKEESLYHRYITNENITPLLTTFKSFAKVEIVGKSVLGDDIFSITIGHGPKKILMWSQMHGNESTTTKAIFDLLNTCVSNEPITNGILKACTLCIIPILNPDGAKAYTRVNANRVDLNRDAQNRSQPESNVLRKVFEDFKPNFCYNLHGQRTIFSAGTTNNSATVSFLAPAQDASCTITPTRKIAMEIIAEMNGYLQEVIPNQVGVYDDAFNINCVGDTFQSENVPTILFEAGHFINDYAREKTRELIYISYLTSLAYIADNAINGNGYKAYFDIPENKKLFYDVIIKNVRLNNEDEETFDLAFQYEERLEKERIVFIPILKKIGSLEESFGHKQINANAAVVSSVDGTALKIDSENVFVKLNNEEIALFSK</sequence>
<protein>
    <submittedName>
        <fullName evidence="8">Zinc carboxypeptidase</fullName>
    </submittedName>
</protein>
<evidence type="ECO:0000256" key="6">
    <source>
        <dbReference type="ARBA" id="ARBA00023049"/>
    </source>
</evidence>
<evidence type="ECO:0000313" key="9">
    <source>
        <dbReference type="Proteomes" id="UP000198999"/>
    </source>
</evidence>
<dbReference type="PANTHER" id="PTHR11705:SF143">
    <property type="entry name" value="SLL0236 PROTEIN"/>
    <property type="match status" value="1"/>
</dbReference>
<dbReference type="STRING" id="419940.SAMN05421824_1723"/>
<evidence type="ECO:0000256" key="5">
    <source>
        <dbReference type="ARBA" id="ARBA00022833"/>
    </source>
</evidence>
<dbReference type="Proteomes" id="UP000198999">
    <property type="component" value="Unassembled WGS sequence"/>
</dbReference>
<evidence type="ECO:0000256" key="1">
    <source>
        <dbReference type="ARBA" id="ARBA00001947"/>
    </source>
</evidence>
<feature type="domain" description="Peptidase M14" evidence="7">
    <location>
        <begin position="29"/>
        <end position="264"/>
    </location>
</feature>
<dbReference type="SUPFAM" id="SSF53187">
    <property type="entry name" value="Zn-dependent exopeptidases"/>
    <property type="match status" value="1"/>
</dbReference>
<evidence type="ECO:0000256" key="2">
    <source>
        <dbReference type="ARBA" id="ARBA00005988"/>
    </source>
</evidence>
<dbReference type="EMBL" id="FOFN01000002">
    <property type="protein sequence ID" value="SEQ46380.1"/>
    <property type="molecule type" value="Genomic_DNA"/>
</dbReference>
<dbReference type="PANTHER" id="PTHR11705">
    <property type="entry name" value="PROTEASE FAMILY M14 CARBOXYPEPTIDASE A,B"/>
    <property type="match status" value="1"/>
</dbReference>
<comment type="similarity">
    <text evidence="2">Belongs to the peptidase M14 family.</text>
</comment>
<dbReference type="GO" id="GO:0008270">
    <property type="term" value="F:zinc ion binding"/>
    <property type="evidence" value="ECO:0007669"/>
    <property type="project" value="InterPro"/>
</dbReference>
<accession>A0A1H9G8J6</accession>
<dbReference type="GO" id="GO:0004181">
    <property type="term" value="F:metallocarboxypeptidase activity"/>
    <property type="evidence" value="ECO:0007669"/>
    <property type="project" value="InterPro"/>
</dbReference>